<feature type="chain" id="PRO_5044973376" description="Pectinesterase" evidence="5">
    <location>
        <begin position="20"/>
        <end position="315"/>
    </location>
</feature>
<comment type="similarity">
    <text evidence="1">Belongs to the pectinesterase family.</text>
</comment>
<feature type="active site" evidence="4">
    <location>
        <position position="174"/>
    </location>
</feature>
<dbReference type="SUPFAM" id="SSF51126">
    <property type="entry name" value="Pectin lyase-like"/>
    <property type="match status" value="1"/>
</dbReference>
<dbReference type="RefSeq" id="WP_188687018.1">
    <property type="nucleotide sequence ID" value="NZ_BMMG01000008.1"/>
</dbReference>
<dbReference type="PROSITE" id="PS00800">
    <property type="entry name" value="PECTINESTERASE_1"/>
    <property type="match status" value="1"/>
</dbReference>
<protein>
    <recommendedName>
        <fullName evidence="5">Pectinesterase</fullName>
        <ecNumber evidence="5">3.1.1.11</ecNumber>
    </recommendedName>
</protein>
<gene>
    <name evidence="7" type="ORF">ACD591_20210</name>
</gene>
<reference evidence="7 8" key="1">
    <citation type="submission" date="2024-08" db="EMBL/GenBank/DDBJ databases">
        <authorList>
            <person name="Wei W."/>
        </authorList>
    </citation>
    <scope>NUCLEOTIDE SEQUENCE [LARGE SCALE GENOMIC DNA]</scope>
    <source>
        <strain evidence="7 8">XU2</strain>
    </source>
</reference>
<keyword evidence="2 5" id="KW-0378">Hydrolase</keyword>
<dbReference type="PROSITE" id="PS00503">
    <property type="entry name" value="PECTINESTERASE_2"/>
    <property type="match status" value="1"/>
</dbReference>
<feature type="domain" description="Pectinesterase catalytic" evidence="6">
    <location>
        <begin position="24"/>
        <end position="305"/>
    </location>
</feature>
<evidence type="ECO:0000256" key="4">
    <source>
        <dbReference type="PROSITE-ProRule" id="PRU10040"/>
    </source>
</evidence>
<keyword evidence="3 5" id="KW-0063">Aspartyl esterase</keyword>
<dbReference type="InterPro" id="IPR011050">
    <property type="entry name" value="Pectin_lyase_fold/virulence"/>
</dbReference>
<feature type="signal peptide" evidence="5">
    <location>
        <begin position="1"/>
        <end position="19"/>
    </location>
</feature>
<evidence type="ECO:0000256" key="2">
    <source>
        <dbReference type="ARBA" id="ARBA00022801"/>
    </source>
</evidence>
<dbReference type="Gene3D" id="2.160.20.10">
    <property type="entry name" value="Single-stranded right-handed beta-helix, Pectin lyase-like"/>
    <property type="match status" value="1"/>
</dbReference>
<sequence>MKKWMPFLLLICLPFLALAQQKKLVVAQDGSGDHTTIQSAVDAIPAFPNERIEIHIKNGTYREKLVISSWKTKLSFIGEDRDKTIIVWNDYSGKGNINTFTSYTVLVQGNEFRAENLTFQNDAGPVGQAVALHVEADRCVFQNCRILGDQDTVYAGVDNSRQYYKDCYIEGTTDFIFGPATVVFENCTIHCKKNSYITAASTPQNQPYGFVFLNCNITTAAPEATKVYLGRPWRPYAQTVFLNTRLGTHIRPEGWHNWNKPDAEKTTLYAEYRSSGPGAAPEKRVAWSKQLSRKEARKYKPELVLAGQDKWNPHK</sequence>
<dbReference type="EMBL" id="JBGOGF010000014">
    <property type="protein sequence ID" value="MFA1773635.1"/>
    <property type="molecule type" value="Genomic_DNA"/>
</dbReference>
<dbReference type="Pfam" id="PF01095">
    <property type="entry name" value="Pectinesterase"/>
    <property type="match status" value="1"/>
</dbReference>
<evidence type="ECO:0000259" key="6">
    <source>
        <dbReference type="Pfam" id="PF01095"/>
    </source>
</evidence>
<comment type="catalytic activity">
    <reaction evidence="5">
        <text>[(1-&gt;4)-alpha-D-galacturonosyl methyl ester](n) + n H2O = [(1-&gt;4)-alpha-D-galacturonosyl](n) + n methanol + n H(+)</text>
        <dbReference type="Rhea" id="RHEA:22380"/>
        <dbReference type="Rhea" id="RHEA-COMP:14570"/>
        <dbReference type="Rhea" id="RHEA-COMP:14573"/>
        <dbReference type="ChEBI" id="CHEBI:15377"/>
        <dbReference type="ChEBI" id="CHEBI:15378"/>
        <dbReference type="ChEBI" id="CHEBI:17790"/>
        <dbReference type="ChEBI" id="CHEBI:140522"/>
        <dbReference type="ChEBI" id="CHEBI:140523"/>
        <dbReference type="EC" id="3.1.1.11"/>
    </reaction>
</comment>
<dbReference type="InterPro" id="IPR033131">
    <property type="entry name" value="Pectinesterase_Asp_AS"/>
</dbReference>
<dbReference type="PANTHER" id="PTHR31321">
    <property type="entry name" value="ACYL-COA THIOESTER HYDROLASE YBHC-RELATED"/>
    <property type="match status" value="1"/>
</dbReference>
<accession>A0ABV4RMP4</accession>
<dbReference type="PANTHER" id="PTHR31321:SF57">
    <property type="entry name" value="PECTINESTERASE 53-RELATED"/>
    <property type="match status" value="1"/>
</dbReference>
<dbReference type="EC" id="3.1.1.11" evidence="5"/>
<organism evidence="7 8">
    <name type="scientific">Rufibacter glacialis</name>
    <dbReference type="NCBI Taxonomy" id="1259555"/>
    <lineage>
        <taxon>Bacteria</taxon>
        <taxon>Pseudomonadati</taxon>
        <taxon>Bacteroidota</taxon>
        <taxon>Cytophagia</taxon>
        <taxon>Cytophagales</taxon>
        <taxon>Hymenobacteraceae</taxon>
        <taxon>Rufibacter</taxon>
    </lineage>
</organism>
<dbReference type="Proteomes" id="UP001570846">
    <property type="component" value="Unassembled WGS sequence"/>
</dbReference>
<proteinExistence type="inferred from homology"/>
<name>A0ABV4RMP4_9BACT</name>
<keyword evidence="5" id="KW-0732">Signal</keyword>
<dbReference type="InterPro" id="IPR000070">
    <property type="entry name" value="Pectinesterase_cat"/>
</dbReference>
<comment type="pathway">
    <text evidence="5">Glycan metabolism; pectin degradation; 2-dehydro-3-deoxy-D-gluconate from pectin: step 1/5.</text>
</comment>
<evidence type="ECO:0000313" key="8">
    <source>
        <dbReference type="Proteomes" id="UP001570846"/>
    </source>
</evidence>
<evidence type="ECO:0000313" key="7">
    <source>
        <dbReference type="EMBL" id="MFA1773635.1"/>
    </source>
</evidence>
<dbReference type="InterPro" id="IPR018040">
    <property type="entry name" value="Pectinesterase_Tyr_AS"/>
</dbReference>
<evidence type="ECO:0000256" key="5">
    <source>
        <dbReference type="RuleBase" id="RU000589"/>
    </source>
</evidence>
<keyword evidence="8" id="KW-1185">Reference proteome</keyword>
<evidence type="ECO:0000256" key="1">
    <source>
        <dbReference type="ARBA" id="ARBA00008891"/>
    </source>
</evidence>
<dbReference type="InterPro" id="IPR012334">
    <property type="entry name" value="Pectin_lyas_fold"/>
</dbReference>
<evidence type="ECO:0000256" key="3">
    <source>
        <dbReference type="ARBA" id="ARBA00023085"/>
    </source>
</evidence>
<comment type="caution">
    <text evidence="7">The sequence shown here is derived from an EMBL/GenBank/DDBJ whole genome shotgun (WGS) entry which is preliminary data.</text>
</comment>